<reference evidence="2" key="1">
    <citation type="journal article" date="2013" name="Stand. Genomic Sci.">
        <title>Complete genome sequence of Desulfocapsa sulfexigens, a marine deltaproteobacterium specialized in disproportionating inorganic sulfur compounds.</title>
        <authorList>
            <person name="Finster K.W."/>
            <person name="Kjeldsen K.U."/>
            <person name="Kube M."/>
            <person name="Reinhardt R."/>
            <person name="Mussmann M."/>
            <person name="Amann R."/>
            <person name="Schreiber L."/>
        </authorList>
    </citation>
    <scope>NUCLEOTIDE SEQUENCE [LARGE SCALE GENOMIC DNA]</scope>
    <source>
        <strain evidence="2">DSM 10523 / SB164P1</strain>
    </source>
</reference>
<proteinExistence type="predicted"/>
<name>M1PCK7_DESSD</name>
<accession>M1PCK7</accession>
<protein>
    <recommendedName>
        <fullName evidence="3">Roadblock/LAMTOR2 domain-containing protein</fullName>
    </recommendedName>
</protein>
<organism evidence="1 2">
    <name type="scientific">Desulfocapsa sulfexigens (strain DSM 10523 / SB164P1)</name>
    <dbReference type="NCBI Taxonomy" id="1167006"/>
    <lineage>
        <taxon>Bacteria</taxon>
        <taxon>Pseudomonadati</taxon>
        <taxon>Thermodesulfobacteriota</taxon>
        <taxon>Desulfobulbia</taxon>
        <taxon>Desulfobulbales</taxon>
        <taxon>Desulfocapsaceae</taxon>
        <taxon>Desulfocapsa</taxon>
    </lineage>
</organism>
<gene>
    <name evidence="1" type="ordered locus">UWK_02816</name>
</gene>
<dbReference type="KEGG" id="dsf:UWK_02816"/>
<keyword evidence="2" id="KW-1185">Reference proteome</keyword>
<dbReference type="AlphaFoldDB" id="M1PCK7"/>
<dbReference type="RefSeq" id="WP_015405033.1">
    <property type="nucleotide sequence ID" value="NC_020304.1"/>
</dbReference>
<sequence length="110" mass="12066">MATAKDFSRLGDIEGVSKYILVRNDGYVVSENYEEAVALSSAIVTSGKLCDSLSDDLEGRRYIYCCVERASGDNILVFSLGRYYLGIIKHSESDPQQLSDTIIGFLKGLA</sequence>
<evidence type="ECO:0008006" key="3">
    <source>
        <dbReference type="Google" id="ProtNLM"/>
    </source>
</evidence>
<dbReference type="Proteomes" id="UP000011721">
    <property type="component" value="Chromosome"/>
</dbReference>
<dbReference type="HOGENOM" id="CLU_2166921_0_0_7"/>
<evidence type="ECO:0000313" key="1">
    <source>
        <dbReference type="EMBL" id="AGF79347.1"/>
    </source>
</evidence>
<dbReference type="STRING" id="1167006.UWK_02816"/>
<evidence type="ECO:0000313" key="2">
    <source>
        <dbReference type="Proteomes" id="UP000011721"/>
    </source>
</evidence>
<dbReference type="EMBL" id="CP003985">
    <property type="protein sequence ID" value="AGF79347.1"/>
    <property type="molecule type" value="Genomic_DNA"/>
</dbReference>